<evidence type="ECO:0000256" key="1">
    <source>
        <dbReference type="ARBA" id="ARBA00022452"/>
    </source>
</evidence>
<dbReference type="Proteomes" id="UP001524499">
    <property type="component" value="Unassembled WGS sequence"/>
</dbReference>
<dbReference type="Gene3D" id="2.40.160.50">
    <property type="entry name" value="membrane protein fhac: a member of the omp85/tpsb transporter family"/>
    <property type="match status" value="1"/>
</dbReference>
<dbReference type="Pfam" id="PF08479">
    <property type="entry name" value="POTRA_2"/>
    <property type="match status" value="1"/>
</dbReference>
<keyword evidence="1" id="KW-0472">Membrane</keyword>
<dbReference type="InterPro" id="IPR051544">
    <property type="entry name" value="TPS_OM_transporter"/>
</dbReference>
<gene>
    <name evidence="6" type="ORF">NP590_05295</name>
</gene>
<dbReference type="EMBL" id="JANIBJ010000007">
    <property type="protein sequence ID" value="MCQ8103514.1"/>
    <property type="molecule type" value="Genomic_DNA"/>
</dbReference>
<feature type="domain" description="Haemolysin activator HlyB C-terminal" evidence="4">
    <location>
        <begin position="184"/>
        <end position="501"/>
    </location>
</feature>
<dbReference type="PANTHER" id="PTHR34597">
    <property type="entry name" value="SLR1661 PROTEIN"/>
    <property type="match status" value="1"/>
</dbReference>
<evidence type="ECO:0000256" key="2">
    <source>
        <dbReference type="ARBA" id="ARBA00022692"/>
    </source>
</evidence>
<evidence type="ECO:0000259" key="5">
    <source>
        <dbReference type="Pfam" id="PF08479"/>
    </source>
</evidence>
<evidence type="ECO:0000313" key="6">
    <source>
        <dbReference type="EMBL" id="MCQ8103514.1"/>
    </source>
</evidence>
<reference evidence="6 7" key="1">
    <citation type="submission" date="2022-07" db="EMBL/GenBank/DDBJ databases">
        <title>Methylomonas rivi sp. nov., Methylomonas rosea sp. nov., Methylomonas aureus sp. nov. and Methylomonas subterranea sp. nov., four novel methanotrophs isolated from a freshwater creek and the deep terrestrial subsurface.</title>
        <authorList>
            <person name="Abin C."/>
            <person name="Sankaranarayanan K."/>
            <person name="Garner C."/>
            <person name="Sindelar R."/>
            <person name="Kotary K."/>
            <person name="Garner R."/>
            <person name="Barclay S."/>
            <person name="Lawson P."/>
            <person name="Krumholz L."/>
        </authorList>
    </citation>
    <scope>NUCLEOTIDE SEQUENCE [LARGE SCALE GENOMIC DNA]</scope>
    <source>
        <strain evidence="6 7">SURF-2</strain>
    </source>
</reference>
<evidence type="ECO:0000256" key="3">
    <source>
        <dbReference type="ARBA" id="ARBA00023237"/>
    </source>
</evidence>
<feature type="domain" description="Polypeptide-transport-associated ShlB-type" evidence="5">
    <location>
        <begin position="44"/>
        <end position="118"/>
    </location>
</feature>
<dbReference type="InterPro" id="IPR005565">
    <property type="entry name" value="Hemolysn_activator_HlyB_C"/>
</dbReference>
<keyword evidence="2" id="KW-0812">Transmembrane</keyword>
<keyword evidence="3" id="KW-0998">Cell outer membrane</keyword>
<keyword evidence="7" id="KW-1185">Reference proteome</keyword>
<organism evidence="6 7">
    <name type="scientific">Methylomonas subterranea</name>
    <dbReference type="NCBI Taxonomy" id="2952225"/>
    <lineage>
        <taxon>Bacteria</taxon>
        <taxon>Pseudomonadati</taxon>
        <taxon>Pseudomonadota</taxon>
        <taxon>Gammaproteobacteria</taxon>
        <taxon>Methylococcales</taxon>
        <taxon>Methylococcaceae</taxon>
        <taxon>Methylomonas</taxon>
    </lineage>
</organism>
<protein>
    <submittedName>
        <fullName evidence="6">BamA/TamA family outer membrane protein</fullName>
    </submittedName>
</protein>
<dbReference type="InterPro" id="IPR013686">
    <property type="entry name" value="Polypept-transport_assoc_ShlB"/>
</dbReference>
<sequence>MATSFVLLAPGPVRGQEVEMMDEAEQTQAQAEQPGGQANAASFDLLELRIKGNSLIEKKQLERTIYPFLGPKKSIDIVEQARASLEELYRSLGYQTVAVDIPEQDVKNGVVYLQVSEGKISKLRVKDSRYFDQGRIKATVSELAEGTVPNFPKMQAQLAELTAQSNDRQIVPILRAGETPGTLEVDLKVKDELPLHAKLEINAHNTANTSRLRTIASVRYDNLWQKYHSASLMYQTAPENPQEVDVLVGSYVMPVFDSDKRLAMYAVSSSSTSQVASAGALAVIGTGDIYGARLISPLKALKDYSHNLTVGFDYKDFKEDLALLGADTLKTPIHYLPFMAQYSGVLRGKESLLSFNFGVNFAIRGLGSEERQFAEKRFLARSNYAYLTGGLNFRHDLPWDMMLVSRVNGQYADSPMISNEQFSMGGAQSVRGYLETHALADDGITGSLELYSPRLAPNDWEKVDNLRLLWFVDGGRGWLVDALPGNEDNIALASTGMGLRFDLWRHLQGEFDFAIPLLEQGDVRVGENRVDFRLATQF</sequence>
<name>A0ABT1TDI8_9GAMM</name>
<dbReference type="PANTHER" id="PTHR34597:SF6">
    <property type="entry name" value="BLR6126 PROTEIN"/>
    <property type="match status" value="1"/>
</dbReference>
<proteinExistence type="predicted"/>
<keyword evidence="1" id="KW-1134">Transmembrane beta strand</keyword>
<evidence type="ECO:0000313" key="7">
    <source>
        <dbReference type="Proteomes" id="UP001524499"/>
    </source>
</evidence>
<evidence type="ECO:0000259" key="4">
    <source>
        <dbReference type="Pfam" id="PF03865"/>
    </source>
</evidence>
<dbReference type="RefSeq" id="WP_256601218.1">
    <property type="nucleotide sequence ID" value="NZ_JANIBJ010000007.1"/>
</dbReference>
<dbReference type="Pfam" id="PF03865">
    <property type="entry name" value="ShlB"/>
    <property type="match status" value="1"/>
</dbReference>
<accession>A0ABT1TDI8</accession>
<dbReference type="Gene3D" id="3.10.20.310">
    <property type="entry name" value="membrane protein fhac"/>
    <property type="match status" value="1"/>
</dbReference>
<comment type="caution">
    <text evidence="6">The sequence shown here is derived from an EMBL/GenBank/DDBJ whole genome shotgun (WGS) entry which is preliminary data.</text>
</comment>